<protein>
    <recommendedName>
        <fullName evidence="2">GerMN domain-containing protein</fullName>
    </recommendedName>
</protein>
<feature type="chain" id="PRO_5001942110" description="GerMN domain-containing protein" evidence="1">
    <location>
        <begin position="30"/>
        <end position="579"/>
    </location>
</feature>
<reference evidence="3 4" key="1">
    <citation type="submission" date="2014-07" db="EMBL/GenBank/DDBJ databases">
        <title>Biosystematic studies on Modestobacter strains isolated from extreme hyper-arid desert soil and from historic building.</title>
        <authorList>
            <person name="Bukarasam K."/>
            <person name="Bull A."/>
            <person name="Girard G."/>
            <person name="van Wezel G."/>
            <person name="Goodfellow M."/>
        </authorList>
    </citation>
    <scope>NUCLEOTIDE SEQUENCE [LARGE SCALE GENOMIC DNA]</scope>
    <source>
        <strain evidence="3 4">KNN45-2b</strain>
    </source>
</reference>
<dbReference type="RefSeq" id="WP_036340431.1">
    <property type="nucleotide sequence ID" value="NZ_JPMX01000118.1"/>
</dbReference>
<evidence type="ECO:0000259" key="2">
    <source>
        <dbReference type="SMART" id="SM00909"/>
    </source>
</evidence>
<sequence length="579" mass="59484">MTGRSTARRAPLVAVLAALLLGGCSTVPSSSPTVRITQAAAPPAGAVGIEPPAPVPGATPEEVVRGFIDANASTVRNHPVARQYLTEEAAETWRDSDGLTVISGDYAPVRTEPGVVEVTAAEVGTVDERGSFTVGTGEVYNKDFTLTDESGEWRISDPPDGLLMLEPDFARTYEPVDAYFIDQSGTRVVPDPRYLVEGGAQPNTLVERLLDGPSPQIAAGVLNPLTGAKLRSTVSTSGRSATVDLSFPADVDDATLQAASAQLVWSLDQLDLTSVEVLRDGQDLGLPDVPGQQRVDDWQQYDPDVVPADAVGHYVADGALRRASDGSAAPGPAGAGVYRLGSAAVSVDGRTSALGLTVGVSTSASASGAPATLYAGQYGGELVPALTGASFTEPTTAGTRAEVWTVRDGAEVIRLPGGGAPQTVSAPTLPGLGRATTFQLSPDGLRAAVVFDGPEGGQLYVGTVVRAEDAVSVRDLRSVTPSIRQVVDVAWRNAGSLLLLAGDPSTGRTVPYEVSVDGWGLTELTTAGLPAQPTAVAAAPGRQPLVSAGGTLWQLPGGNWVTAVRGAEPLPGGAPFYPM</sequence>
<dbReference type="PROSITE" id="PS51257">
    <property type="entry name" value="PROKAR_LIPOPROTEIN"/>
    <property type="match status" value="1"/>
</dbReference>
<dbReference type="EMBL" id="JPMX01000118">
    <property type="protein sequence ID" value="KGH44783.1"/>
    <property type="molecule type" value="Genomic_DNA"/>
</dbReference>
<keyword evidence="1" id="KW-0732">Signal</keyword>
<dbReference type="AlphaFoldDB" id="A0A098Y1K6"/>
<accession>A0A098Y1K6</accession>
<dbReference type="SMART" id="SM00909">
    <property type="entry name" value="Germane"/>
    <property type="match status" value="1"/>
</dbReference>
<feature type="signal peptide" evidence="1">
    <location>
        <begin position="1"/>
        <end position="29"/>
    </location>
</feature>
<dbReference type="InterPro" id="IPR018910">
    <property type="entry name" value="LpqB_C"/>
</dbReference>
<keyword evidence="4" id="KW-1185">Reference proteome</keyword>
<evidence type="ECO:0000256" key="1">
    <source>
        <dbReference type="SAM" id="SignalP"/>
    </source>
</evidence>
<proteinExistence type="predicted"/>
<dbReference type="Pfam" id="PF25976">
    <property type="entry name" value="LpqB_N"/>
    <property type="match status" value="1"/>
</dbReference>
<evidence type="ECO:0000313" key="3">
    <source>
        <dbReference type="EMBL" id="KGH44783.1"/>
    </source>
</evidence>
<feature type="domain" description="GerMN" evidence="2">
    <location>
        <begin position="202"/>
        <end position="288"/>
    </location>
</feature>
<dbReference type="InterPro" id="IPR059026">
    <property type="entry name" value="LpqB_N"/>
</dbReference>
<organism evidence="3 4">
    <name type="scientific">Modestobacter caceresii</name>
    <dbReference type="NCBI Taxonomy" id="1522368"/>
    <lineage>
        <taxon>Bacteria</taxon>
        <taxon>Bacillati</taxon>
        <taxon>Actinomycetota</taxon>
        <taxon>Actinomycetes</taxon>
        <taxon>Geodermatophilales</taxon>
        <taxon>Geodermatophilaceae</taxon>
        <taxon>Modestobacter</taxon>
    </lineage>
</organism>
<dbReference type="OrthoDB" id="3226781at2"/>
<dbReference type="SUPFAM" id="SSF82171">
    <property type="entry name" value="DPP6 N-terminal domain-like"/>
    <property type="match status" value="1"/>
</dbReference>
<dbReference type="Pfam" id="PF10647">
    <property type="entry name" value="Gmad1"/>
    <property type="match status" value="1"/>
</dbReference>
<gene>
    <name evidence="3" type="ORF">IN07_22770</name>
</gene>
<dbReference type="Pfam" id="PF10646">
    <property type="entry name" value="Germane"/>
    <property type="match status" value="1"/>
</dbReference>
<dbReference type="Proteomes" id="UP000029713">
    <property type="component" value="Unassembled WGS sequence"/>
</dbReference>
<evidence type="ECO:0000313" key="4">
    <source>
        <dbReference type="Proteomes" id="UP000029713"/>
    </source>
</evidence>
<dbReference type="STRING" id="1522368.IN07_22770"/>
<dbReference type="InterPro" id="IPR019606">
    <property type="entry name" value="GerMN"/>
</dbReference>
<comment type="caution">
    <text evidence="3">The sequence shown here is derived from an EMBL/GenBank/DDBJ whole genome shotgun (WGS) entry which is preliminary data.</text>
</comment>
<name>A0A098Y1K6_9ACTN</name>